<dbReference type="EMBL" id="BGZO01000001">
    <property type="protein sequence ID" value="GBR75386.1"/>
    <property type="molecule type" value="Genomic_DNA"/>
</dbReference>
<keyword evidence="2 3" id="KW-0663">Pyridoxal phosphate</keyword>
<proteinExistence type="inferred from homology"/>
<dbReference type="Proteomes" id="UP000275925">
    <property type="component" value="Unassembled WGS sequence"/>
</dbReference>
<dbReference type="PANTHER" id="PTHR30244">
    <property type="entry name" value="TRANSAMINASE"/>
    <property type="match status" value="1"/>
</dbReference>
<comment type="similarity">
    <text evidence="3">Belongs to the DegT/DnrJ/EryC1 family.</text>
</comment>
<name>A0A388TGL8_9BACT</name>
<dbReference type="GO" id="GO:0000271">
    <property type="term" value="P:polysaccharide biosynthetic process"/>
    <property type="evidence" value="ECO:0007669"/>
    <property type="project" value="TreeGrafter"/>
</dbReference>
<dbReference type="InterPro" id="IPR015424">
    <property type="entry name" value="PyrdxlP-dep_Trfase"/>
</dbReference>
<dbReference type="GO" id="GO:0030170">
    <property type="term" value="F:pyridoxal phosphate binding"/>
    <property type="evidence" value="ECO:0007669"/>
    <property type="project" value="TreeGrafter"/>
</dbReference>
<feature type="modified residue" description="N6-(pyridoxal phosphate)lysine" evidence="2">
    <location>
        <position position="184"/>
    </location>
</feature>
<dbReference type="InterPro" id="IPR015421">
    <property type="entry name" value="PyrdxlP-dep_Trfase_major"/>
</dbReference>
<evidence type="ECO:0000256" key="3">
    <source>
        <dbReference type="RuleBase" id="RU004508"/>
    </source>
</evidence>
<accession>A0A388TGL8</accession>
<dbReference type="SUPFAM" id="SSF53383">
    <property type="entry name" value="PLP-dependent transferases"/>
    <property type="match status" value="1"/>
</dbReference>
<dbReference type="Gene3D" id="3.40.640.10">
    <property type="entry name" value="Type I PLP-dependent aspartate aminotransferase-like (Major domain)"/>
    <property type="match status" value="1"/>
</dbReference>
<dbReference type="Gene3D" id="3.90.1150.10">
    <property type="entry name" value="Aspartate Aminotransferase, domain 1"/>
    <property type="match status" value="1"/>
</dbReference>
<evidence type="ECO:0000256" key="2">
    <source>
        <dbReference type="PIRSR" id="PIRSR000390-2"/>
    </source>
</evidence>
<evidence type="ECO:0000256" key="1">
    <source>
        <dbReference type="PIRSR" id="PIRSR000390-1"/>
    </source>
</evidence>
<dbReference type="InterPro" id="IPR000653">
    <property type="entry name" value="DegT/StrS_aminotransferase"/>
</dbReference>
<dbReference type="PANTHER" id="PTHR30244:SF34">
    <property type="entry name" value="DTDP-4-AMINO-4,6-DIDEOXYGALACTOSE TRANSAMINASE"/>
    <property type="match status" value="1"/>
</dbReference>
<gene>
    <name evidence="4" type="primary">pseC</name>
    <name evidence="4" type="ORF">NO2_0066</name>
</gene>
<evidence type="ECO:0000313" key="4">
    <source>
        <dbReference type="EMBL" id="GBR75386.1"/>
    </source>
</evidence>
<dbReference type="CDD" id="cd00616">
    <property type="entry name" value="AHBA_syn"/>
    <property type="match status" value="1"/>
</dbReference>
<dbReference type="AlphaFoldDB" id="A0A388TGL8"/>
<dbReference type="GO" id="GO:0008483">
    <property type="term" value="F:transaminase activity"/>
    <property type="evidence" value="ECO:0007669"/>
    <property type="project" value="TreeGrafter"/>
</dbReference>
<dbReference type="InterPro" id="IPR015422">
    <property type="entry name" value="PyrdxlP-dep_Trfase_small"/>
</dbReference>
<dbReference type="Pfam" id="PF01041">
    <property type="entry name" value="DegT_DnrJ_EryC1"/>
    <property type="match status" value="1"/>
</dbReference>
<keyword evidence="5" id="KW-1185">Reference proteome</keyword>
<sequence length="382" mass="42721">MRDTFLVFGSPRLEDDDIQAVTEVLKSGWLGTGPQVKQFETDFQNYIGSRHAMALNSCTAGLHLSMVVLGLEAGDEVITTPLTFCATANSIIHAGGRPVFVDIDRETLNIDADKIEAAITPRTKAILPVHFAGRPCAMDKIMAIAARHKLTVIEDCAHAIEAEYHGRHVGTFGTLGCFSFYVTKNVVTGEGGMVTTDNEAYADKIKMYGLHGMSRDAWKRFSDEGFKHYQVMFPGFKYNMMDIQAALGIQQLQKVEKFYRRRQEIWDAYNQRLSGLPLFLPAPFEPETKHALHLYTVLLDTDRVKITRDALLNALIKENIGTGVHYTALHLHPYYRESFGYQEGDFPQAEYVAERVLSLPLSAKLTAQDVDDVVKALEKILG</sequence>
<feature type="active site" description="Proton acceptor" evidence="1">
    <location>
        <position position="184"/>
    </location>
</feature>
<organism evidence="4 5">
    <name type="scientific">Candidatus Termititenax persephonae</name>
    <dbReference type="NCBI Taxonomy" id="2218525"/>
    <lineage>
        <taxon>Bacteria</taxon>
        <taxon>Bacillati</taxon>
        <taxon>Candidatus Margulisiibacteriota</taxon>
        <taxon>Candidatus Termititenacia</taxon>
        <taxon>Candidatus Termititenacales</taxon>
        <taxon>Candidatus Termititenacaceae</taxon>
        <taxon>Candidatus Termititenax</taxon>
    </lineage>
</organism>
<comment type="caution">
    <text evidence="4">The sequence shown here is derived from an EMBL/GenBank/DDBJ whole genome shotgun (WGS) entry which is preliminary data.</text>
</comment>
<evidence type="ECO:0000313" key="5">
    <source>
        <dbReference type="Proteomes" id="UP000275925"/>
    </source>
</evidence>
<protein>
    <submittedName>
        <fullName evidence="4">UDP-4-amino-4, 6-dideoxy-N-acetyl-beta-L-altrosamine transaminase</fullName>
    </submittedName>
</protein>
<reference evidence="4 5" key="1">
    <citation type="journal article" date="2019" name="ISME J.">
        <title>Genome analyses of uncultured TG2/ZB3 bacteria in 'Margulisbacteria' specifically attached to ectosymbiotic spirochetes of protists in the termite gut.</title>
        <authorList>
            <person name="Utami Y.D."/>
            <person name="Kuwahara H."/>
            <person name="Igai K."/>
            <person name="Murakami T."/>
            <person name="Sugaya K."/>
            <person name="Morikawa T."/>
            <person name="Nagura Y."/>
            <person name="Yuki M."/>
            <person name="Deevong P."/>
            <person name="Inoue T."/>
            <person name="Kihara K."/>
            <person name="Lo N."/>
            <person name="Yamada A."/>
            <person name="Ohkuma M."/>
            <person name="Hongoh Y."/>
        </authorList>
    </citation>
    <scope>NUCLEOTIDE SEQUENCE [LARGE SCALE GENOMIC DNA]</scope>
    <source>
        <strain evidence="4">NkOx7-02</strain>
    </source>
</reference>
<dbReference type="PIRSF" id="PIRSF000390">
    <property type="entry name" value="PLP_StrS"/>
    <property type="match status" value="1"/>
</dbReference>